<dbReference type="GeneID" id="64972786"/>
<protein>
    <recommendedName>
        <fullName evidence="3">SnoaL-like domain-containing protein</fullName>
    </recommendedName>
</protein>
<sequence>MPARADLITGTSALCAAFSTGADIPTLLSTFTTSPTPYIYEHGLSSLAPFLGRTFRGQDGLTKYFDLLSENLGVESMDLDGEKNWIVDTENAVVCLKGRARFVSKATGQGWDEVFIYKISLAKEGGDGNGKGGWKVRAYEVWADTGAAYLAARGELNGLS</sequence>
<reference evidence="1" key="1">
    <citation type="submission" date="2021-01" db="EMBL/GenBank/DDBJ databases">
        <authorList>
            <consortium name="Aspergillus puulaauensis MK2 genome sequencing consortium"/>
            <person name="Kazuki M."/>
            <person name="Futagami T."/>
        </authorList>
    </citation>
    <scope>NUCLEOTIDE SEQUENCE</scope>
    <source>
        <strain evidence="1">MK2</strain>
    </source>
</reference>
<dbReference type="AlphaFoldDB" id="A0A7R8AKZ5"/>
<accession>A0A7R8AKZ5</accession>
<dbReference type="OrthoDB" id="3352776at2759"/>
<proteinExistence type="predicted"/>
<dbReference type="KEGG" id="apuu:APUU_31006S"/>
<dbReference type="EMBL" id="AP024445">
    <property type="protein sequence ID" value="BCS22781.1"/>
    <property type="molecule type" value="Genomic_DNA"/>
</dbReference>
<organism evidence="1 2">
    <name type="scientific">Aspergillus puulaauensis</name>
    <dbReference type="NCBI Taxonomy" id="1220207"/>
    <lineage>
        <taxon>Eukaryota</taxon>
        <taxon>Fungi</taxon>
        <taxon>Dikarya</taxon>
        <taxon>Ascomycota</taxon>
        <taxon>Pezizomycotina</taxon>
        <taxon>Eurotiomycetes</taxon>
        <taxon>Eurotiomycetidae</taxon>
        <taxon>Eurotiales</taxon>
        <taxon>Aspergillaceae</taxon>
        <taxon>Aspergillus</taxon>
    </lineage>
</organism>
<dbReference type="Gene3D" id="3.10.450.50">
    <property type="match status" value="1"/>
</dbReference>
<keyword evidence="2" id="KW-1185">Reference proteome</keyword>
<reference evidence="1" key="2">
    <citation type="submission" date="2021-02" db="EMBL/GenBank/DDBJ databases">
        <title>Aspergillus puulaauensis MK2 genome sequence.</title>
        <authorList>
            <person name="Futagami T."/>
            <person name="Mori K."/>
            <person name="Kadooka C."/>
            <person name="Tanaka T."/>
        </authorList>
    </citation>
    <scope>NUCLEOTIDE SEQUENCE</scope>
    <source>
        <strain evidence="1">MK2</strain>
    </source>
</reference>
<dbReference type="Proteomes" id="UP000654913">
    <property type="component" value="Chromosome 3"/>
</dbReference>
<dbReference type="RefSeq" id="XP_041554975.1">
    <property type="nucleotide sequence ID" value="XM_041702162.1"/>
</dbReference>
<gene>
    <name evidence="1" type="ORF">APUU_31006S</name>
</gene>
<name>A0A7R8AKZ5_9EURO</name>
<evidence type="ECO:0000313" key="1">
    <source>
        <dbReference type="EMBL" id="BCS22781.1"/>
    </source>
</evidence>
<evidence type="ECO:0008006" key="3">
    <source>
        <dbReference type="Google" id="ProtNLM"/>
    </source>
</evidence>
<evidence type="ECO:0000313" key="2">
    <source>
        <dbReference type="Proteomes" id="UP000654913"/>
    </source>
</evidence>